<keyword evidence="2" id="KW-1185">Reference proteome</keyword>
<evidence type="ECO:0000313" key="1">
    <source>
        <dbReference type="EMBL" id="MFC5518813.1"/>
    </source>
</evidence>
<gene>
    <name evidence="1" type="ORF">ACFPP9_23765</name>
</gene>
<comment type="caution">
    <text evidence="1">The sequence shown here is derived from an EMBL/GenBank/DDBJ whole genome shotgun (WGS) entry which is preliminary data.</text>
</comment>
<evidence type="ECO:0000313" key="2">
    <source>
        <dbReference type="Proteomes" id="UP001596150"/>
    </source>
</evidence>
<dbReference type="Proteomes" id="UP001596150">
    <property type="component" value="Unassembled WGS sequence"/>
</dbReference>
<dbReference type="RefSeq" id="WP_266344426.1">
    <property type="nucleotide sequence ID" value="NZ_JAPKNH010000005.1"/>
</dbReference>
<accession>A0ABW0Q375</accession>
<evidence type="ECO:0008006" key="3">
    <source>
        <dbReference type="Google" id="ProtNLM"/>
    </source>
</evidence>
<protein>
    <recommendedName>
        <fullName evidence="3">Secreted protein</fullName>
    </recommendedName>
</protein>
<reference evidence="2" key="1">
    <citation type="journal article" date="2019" name="Int. J. Syst. Evol. Microbiol.">
        <title>The Global Catalogue of Microorganisms (GCM) 10K type strain sequencing project: providing services to taxonomists for standard genome sequencing and annotation.</title>
        <authorList>
            <consortium name="The Broad Institute Genomics Platform"/>
            <consortium name="The Broad Institute Genome Sequencing Center for Infectious Disease"/>
            <person name="Wu L."/>
            <person name="Ma J."/>
        </authorList>
    </citation>
    <scope>NUCLEOTIDE SEQUENCE [LARGE SCALE GENOMIC DNA]</scope>
    <source>
        <strain evidence="2">KACC 12633</strain>
    </source>
</reference>
<sequence length="106" mass="11006">MTKFHEIRPRSAASASLSRHYASLAIAAIVFGAALLAAPLTASAAAAVPCEDMLAQLRAAKAGVALSAADQAKLDGFEAKGIERCNADDDKRADDFFKQAMALLGK</sequence>
<proteinExistence type="predicted"/>
<organism evidence="1 2">
    <name type="scientific">Kaistia terrae</name>
    <dbReference type="NCBI Taxonomy" id="537017"/>
    <lineage>
        <taxon>Bacteria</taxon>
        <taxon>Pseudomonadati</taxon>
        <taxon>Pseudomonadota</taxon>
        <taxon>Alphaproteobacteria</taxon>
        <taxon>Hyphomicrobiales</taxon>
        <taxon>Kaistiaceae</taxon>
        <taxon>Kaistia</taxon>
    </lineage>
</organism>
<dbReference type="EMBL" id="JBHSML010000014">
    <property type="protein sequence ID" value="MFC5518813.1"/>
    <property type="molecule type" value="Genomic_DNA"/>
</dbReference>
<name>A0ABW0Q375_9HYPH</name>